<dbReference type="InterPro" id="IPR013766">
    <property type="entry name" value="Thioredoxin_domain"/>
</dbReference>
<evidence type="ECO:0000256" key="1">
    <source>
        <dbReference type="ARBA" id="ARBA00004383"/>
    </source>
</evidence>
<keyword evidence="6" id="KW-0812">Transmembrane</keyword>
<feature type="transmembrane region" description="Helical" evidence="6">
    <location>
        <begin position="6"/>
        <end position="25"/>
    </location>
</feature>
<evidence type="ECO:0000259" key="7">
    <source>
        <dbReference type="PROSITE" id="PS51352"/>
    </source>
</evidence>
<evidence type="ECO:0000313" key="9">
    <source>
        <dbReference type="Proteomes" id="UP000253032"/>
    </source>
</evidence>
<dbReference type="GO" id="GO:0005886">
    <property type="term" value="C:plasma membrane"/>
    <property type="evidence" value="ECO:0007669"/>
    <property type="project" value="UniProtKB-SubCell"/>
</dbReference>
<dbReference type="PANTHER" id="PTHR42852:SF6">
    <property type="entry name" value="THIOL:DISULFIDE INTERCHANGE PROTEIN DSBE"/>
    <property type="match status" value="1"/>
</dbReference>
<dbReference type="NCBIfam" id="TIGR00385">
    <property type="entry name" value="dsbE"/>
    <property type="match status" value="1"/>
</dbReference>
<gene>
    <name evidence="8" type="ORF">DBW98_03845</name>
</gene>
<evidence type="ECO:0000256" key="3">
    <source>
        <dbReference type="ARBA" id="ARBA00022748"/>
    </source>
</evidence>
<keyword evidence="5" id="KW-0676">Redox-active center</keyword>
<sequence>MNLIFRFLIIIVPILILVFFTKVLLIDEDNKLINFESKIFPEFEMRDLNGNQVSAQSLSGIKILNVWASWCITCLVEHPFLSQLSEKNIEIVGLNYKDTDSKAIAWLQKHGNPYIFSIYDPRGDLAFDLGVTGAPETFLIFDNEIIAHVQGEINQQKWESIFLPLINNNQDQS</sequence>
<organism evidence="8 9">
    <name type="scientific">SAR86 cluster bacterium</name>
    <dbReference type="NCBI Taxonomy" id="2030880"/>
    <lineage>
        <taxon>Bacteria</taxon>
        <taxon>Pseudomonadati</taxon>
        <taxon>Pseudomonadota</taxon>
        <taxon>Gammaproteobacteria</taxon>
        <taxon>SAR86 cluster</taxon>
    </lineage>
</organism>
<keyword evidence="3" id="KW-0201">Cytochrome c-type biogenesis</keyword>
<dbReference type="InterPro" id="IPR036249">
    <property type="entry name" value="Thioredoxin-like_sf"/>
</dbReference>
<dbReference type="AlphaFoldDB" id="A0A368BLA6"/>
<accession>A0A368BLA6</accession>
<dbReference type="InterPro" id="IPR004799">
    <property type="entry name" value="Periplasmic_diS_OxRdtase_DsbE"/>
</dbReference>
<proteinExistence type="inferred from homology"/>
<dbReference type="GO" id="GO:0017004">
    <property type="term" value="P:cytochrome complex assembly"/>
    <property type="evidence" value="ECO:0007669"/>
    <property type="project" value="UniProtKB-KW"/>
</dbReference>
<feature type="domain" description="Thioredoxin" evidence="7">
    <location>
        <begin position="34"/>
        <end position="167"/>
    </location>
</feature>
<dbReference type="GO" id="GO:0030288">
    <property type="term" value="C:outer membrane-bounded periplasmic space"/>
    <property type="evidence" value="ECO:0007669"/>
    <property type="project" value="InterPro"/>
</dbReference>
<reference evidence="8 9" key="1">
    <citation type="journal article" date="2018" name="Microbiome">
        <title>Fine metagenomic profile of the Mediterranean stratified and mixed water columns revealed by assembly and recruitment.</title>
        <authorList>
            <person name="Haro-Moreno J.M."/>
            <person name="Lopez-Perez M."/>
            <person name="De La Torre J.R."/>
            <person name="Picazo A."/>
            <person name="Camacho A."/>
            <person name="Rodriguez-Valera F."/>
        </authorList>
    </citation>
    <scope>NUCLEOTIDE SEQUENCE [LARGE SCALE GENOMIC DNA]</scope>
    <source>
        <strain evidence="8">MED-G84</strain>
    </source>
</reference>
<evidence type="ECO:0000256" key="6">
    <source>
        <dbReference type="SAM" id="Phobius"/>
    </source>
</evidence>
<dbReference type="GO" id="GO:0015036">
    <property type="term" value="F:disulfide oxidoreductase activity"/>
    <property type="evidence" value="ECO:0007669"/>
    <property type="project" value="InterPro"/>
</dbReference>
<keyword evidence="6" id="KW-0472">Membrane</keyword>
<keyword evidence="4" id="KW-1015">Disulfide bond</keyword>
<dbReference type="InterPro" id="IPR050553">
    <property type="entry name" value="Thioredoxin_ResA/DsbE_sf"/>
</dbReference>
<dbReference type="EMBL" id="QOPC01000022">
    <property type="protein sequence ID" value="RCL37476.1"/>
    <property type="molecule type" value="Genomic_DNA"/>
</dbReference>
<keyword evidence="6" id="KW-1133">Transmembrane helix</keyword>
<dbReference type="Gene3D" id="3.40.30.10">
    <property type="entry name" value="Glutaredoxin"/>
    <property type="match status" value="1"/>
</dbReference>
<evidence type="ECO:0000256" key="2">
    <source>
        <dbReference type="ARBA" id="ARBA00007758"/>
    </source>
</evidence>
<dbReference type="PROSITE" id="PS51352">
    <property type="entry name" value="THIOREDOXIN_2"/>
    <property type="match status" value="1"/>
</dbReference>
<dbReference type="InterPro" id="IPR013740">
    <property type="entry name" value="Redoxin"/>
</dbReference>
<evidence type="ECO:0000256" key="5">
    <source>
        <dbReference type="ARBA" id="ARBA00023284"/>
    </source>
</evidence>
<name>A0A368BLA6_9GAMM</name>
<dbReference type="SUPFAM" id="SSF52833">
    <property type="entry name" value="Thioredoxin-like"/>
    <property type="match status" value="1"/>
</dbReference>
<dbReference type="Proteomes" id="UP000253032">
    <property type="component" value="Unassembled WGS sequence"/>
</dbReference>
<comment type="caution">
    <text evidence="8">The sequence shown here is derived from an EMBL/GenBank/DDBJ whole genome shotgun (WGS) entry which is preliminary data.</text>
</comment>
<comment type="subcellular location">
    <subcellularLocation>
        <location evidence="1">Cell inner membrane</location>
        <topology evidence="1">Single-pass membrane protein</topology>
        <orientation evidence="1">Periplasmic side</orientation>
    </subcellularLocation>
</comment>
<comment type="similarity">
    <text evidence="2">Belongs to the thioredoxin family. DsbE subfamily.</text>
</comment>
<dbReference type="PANTHER" id="PTHR42852">
    <property type="entry name" value="THIOL:DISULFIDE INTERCHANGE PROTEIN DSBE"/>
    <property type="match status" value="1"/>
</dbReference>
<evidence type="ECO:0000256" key="4">
    <source>
        <dbReference type="ARBA" id="ARBA00023157"/>
    </source>
</evidence>
<evidence type="ECO:0000313" key="8">
    <source>
        <dbReference type="EMBL" id="RCL37476.1"/>
    </source>
</evidence>
<protein>
    <submittedName>
        <fullName evidence="8">DsbE family thiol:disulfide interchange protein</fullName>
    </submittedName>
</protein>
<dbReference type="Pfam" id="PF08534">
    <property type="entry name" value="Redoxin"/>
    <property type="match status" value="1"/>
</dbReference>